<evidence type="ECO:0000313" key="2">
    <source>
        <dbReference type="Proteomes" id="UP001554567"/>
    </source>
</evidence>
<dbReference type="RefSeq" id="WP_261653539.1">
    <property type="nucleotide sequence ID" value="NZ_JBFKZN010000015.1"/>
</dbReference>
<accession>A0ABV3N736</accession>
<keyword evidence="2" id="KW-1185">Reference proteome</keyword>
<comment type="caution">
    <text evidence="1">The sequence shown here is derived from an EMBL/GenBank/DDBJ whole genome shotgun (WGS) entry which is preliminary data.</text>
</comment>
<evidence type="ECO:0008006" key="3">
    <source>
        <dbReference type="Google" id="ProtNLM"/>
    </source>
</evidence>
<sequence length="43" mass="4985">MVEQYRRIRRFLSHLLDTVEFSSATAGVTTLNACDYLSRKFTS</sequence>
<name>A0ABV3N736_9GAMM</name>
<proteinExistence type="predicted"/>
<gene>
    <name evidence="1" type="ORF">ABW286_21180</name>
</gene>
<dbReference type="Proteomes" id="UP001554567">
    <property type="component" value="Unassembled WGS sequence"/>
</dbReference>
<evidence type="ECO:0000313" key="1">
    <source>
        <dbReference type="EMBL" id="MEW5291649.1"/>
    </source>
</evidence>
<reference evidence="1 2" key="1">
    <citation type="submission" date="2024-07" db="EMBL/GenBank/DDBJ databases">
        <authorList>
            <person name="Dulla G.F.J."/>
            <person name="Delorm J.G."/>
        </authorList>
    </citation>
    <scope>NUCLEOTIDE SEQUENCE [LARGE SCALE GENOMIC DNA]</scope>
    <source>
        <strain evidence="1 2">JGD 233</strain>
    </source>
</reference>
<protein>
    <recommendedName>
        <fullName evidence="3">Transposase</fullName>
    </recommendedName>
</protein>
<organism evidence="1 2">
    <name type="scientific">Erwinia papayae</name>
    <dbReference type="NCBI Taxonomy" id="206499"/>
    <lineage>
        <taxon>Bacteria</taxon>
        <taxon>Pseudomonadati</taxon>
        <taxon>Pseudomonadota</taxon>
        <taxon>Gammaproteobacteria</taxon>
        <taxon>Enterobacterales</taxon>
        <taxon>Erwiniaceae</taxon>
        <taxon>Erwinia</taxon>
    </lineage>
</organism>
<dbReference type="EMBL" id="JBFKZN010000015">
    <property type="protein sequence ID" value="MEW5291649.1"/>
    <property type="molecule type" value="Genomic_DNA"/>
</dbReference>